<dbReference type="Gramene" id="rna19754">
    <property type="protein sequence ID" value="RHN71110.1"/>
    <property type="gene ID" value="gene19754"/>
</dbReference>
<dbReference type="EMBL" id="PSQE01000003">
    <property type="protein sequence ID" value="RHN71110.1"/>
    <property type="molecule type" value="Genomic_DNA"/>
</dbReference>
<evidence type="ECO:0000256" key="1">
    <source>
        <dbReference type="SAM" id="Phobius"/>
    </source>
</evidence>
<gene>
    <name evidence="2" type="ORF">MtrunA17_Chr3g0142661</name>
</gene>
<organism evidence="2">
    <name type="scientific">Medicago truncatula</name>
    <name type="common">Barrel medic</name>
    <name type="synonym">Medicago tribuloides</name>
    <dbReference type="NCBI Taxonomy" id="3880"/>
    <lineage>
        <taxon>Eukaryota</taxon>
        <taxon>Viridiplantae</taxon>
        <taxon>Streptophyta</taxon>
        <taxon>Embryophyta</taxon>
        <taxon>Tracheophyta</taxon>
        <taxon>Spermatophyta</taxon>
        <taxon>Magnoliopsida</taxon>
        <taxon>eudicotyledons</taxon>
        <taxon>Gunneridae</taxon>
        <taxon>Pentapetalae</taxon>
        <taxon>rosids</taxon>
        <taxon>fabids</taxon>
        <taxon>Fabales</taxon>
        <taxon>Fabaceae</taxon>
        <taxon>Papilionoideae</taxon>
        <taxon>50 kb inversion clade</taxon>
        <taxon>NPAAA clade</taxon>
        <taxon>Hologalegina</taxon>
        <taxon>IRL clade</taxon>
        <taxon>Trifolieae</taxon>
        <taxon>Medicago</taxon>
    </lineage>
</organism>
<keyword evidence="1" id="KW-0812">Transmembrane</keyword>
<sequence length="189" mass="20418">MTKGVGIAKGGIQLTRIPCLYSSEAMDLTMPITTNLDTEYVCCAIPPITPVTLAVHRMDPVPRRIITRAACLMPAITPRTFIFMTLSNDSRSRSTMFGGVLQGIPALLYMISSCLYSETAKSTASDMSDSFVTSQVMKVALGPSSFAVSWPSCCWISAIITFAPLLMNFVAAAFPIPLAPPSYQCYLVL</sequence>
<proteinExistence type="predicted"/>
<protein>
    <recommendedName>
        <fullName evidence="3">Transmembrane protein</fullName>
    </recommendedName>
</protein>
<dbReference type="Proteomes" id="UP000265566">
    <property type="component" value="Chromosome 3"/>
</dbReference>
<keyword evidence="1" id="KW-0472">Membrane</keyword>
<evidence type="ECO:0008006" key="3">
    <source>
        <dbReference type="Google" id="ProtNLM"/>
    </source>
</evidence>
<dbReference type="AlphaFoldDB" id="A0A396IZZ2"/>
<comment type="caution">
    <text evidence="2">The sequence shown here is derived from an EMBL/GenBank/DDBJ whole genome shotgun (WGS) entry which is preliminary data.</text>
</comment>
<reference evidence="2" key="1">
    <citation type="journal article" date="2018" name="Nat. Plants">
        <title>Whole-genome landscape of Medicago truncatula symbiotic genes.</title>
        <authorList>
            <person name="Pecrix Y."/>
            <person name="Gamas P."/>
            <person name="Carrere S."/>
        </authorList>
    </citation>
    <scope>NUCLEOTIDE SEQUENCE</scope>
    <source>
        <tissue evidence="2">Leaves</tissue>
    </source>
</reference>
<accession>A0A396IZZ2</accession>
<keyword evidence="1" id="KW-1133">Transmembrane helix</keyword>
<name>A0A396IZZ2_MEDTR</name>
<feature type="transmembrane region" description="Helical" evidence="1">
    <location>
        <begin position="153"/>
        <end position="174"/>
    </location>
</feature>
<evidence type="ECO:0000313" key="2">
    <source>
        <dbReference type="EMBL" id="RHN71110.1"/>
    </source>
</evidence>